<feature type="compositionally biased region" description="Polar residues" evidence="1">
    <location>
        <begin position="205"/>
        <end position="232"/>
    </location>
</feature>
<name>X6NMP4_RETFI</name>
<feature type="compositionally biased region" description="Polar residues" evidence="1">
    <location>
        <begin position="240"/>
        <end position="286"/>
    </location>
</feature>
<dbReference type="AlphaFoldDB" id="X6NMP4"/>
<feature type="region of interest" description="Disordered" evidence="1">
    <location>
        <begin position="22"/>
        <end position="74"/>
    </location>
</feature>
<feature type="region of interest" description="Disordered" evidence="1">
    <location>
        <begin position="179"/>
        <end position="303"/>
    </location>
</feature>
<accession>X6NMP4</accession>
<feature type="compositionally biased region" description="Basic and acidic residues" evidence="1">
    <location>
        <begin position="57"/>
        <end position="67"/>
    </location>
</feature>
<dbReference type="EMBL" id="ASPP01007358">
    <property type="protein sequence ID" value="ETO27276.1"/>
    <property type="molecule type" value="Genomic_DNA"/>
</dbReference>
<proteinExistence type="predicted"/>
<comment type="caution">
    <text evidence="2">The sequence shown here is derived from an EMBL/GenBank/DDBJ whole genome shotgun (WGS) entry which is preliminary data.</text>
</comment>
<evidence type="ECO:0000256" key="1">
    <source>
        <dbReference type="SAM" id="MobiDB-lite"/>
    </source>
</evidence>
<feature type="compositionally biased region" description="Polar residues" evidence="1">
    <location>
        <begin position="179"/>
        <end position="196"/>
    </location>
</feature>
<gene>
    <name evidence="2" type="ORF">RFI_09855</name>
</gene>
<evidence type="ECO:0000313" key="3">
    <source>
        <dbReference type="Proteomes" id="UP000023152"/>
    </source>
</evidence>
<dbReference type="Proteomes" id="UP000023152">
    <property type="component" value="Unassembled WGS sequence"/>
</dbReference>
<sequence length="328" mass="36865">MTDVLSYRTQKMLNEQENAQLELVEEEKELPLAPPNPTTEVAQNQPPPSTNGPLESLPEKAEDDKNQKKVKTRAQKQEELAKAAAELEFFYLTCIAVKANLSEEFPEFEEQIQLNENPVELYKIAQVQAIEMSKFGIWIETRIRQKYSLPELGHSRRFKMPKIVFRRPSLHLREKIQHLLSQSTPKTEQHKSSVVKSPTLVDETGNANAGNNSTPRLTVPSQEQLKITTNATPDPALNNVDATRSSANPVNSNNSTGNHEAITTISNNTDNKNNPQIEVQQTTSDPQVGGHESNTNTSNEPTTNSARGWYYLLFFCFVLLQKIKIICA</sequence>
<reference evidence="2 3" key="1">
    <citation type="journal article" date="2013" name="Curr. Biol.">
        <title>The Genome of the Foraminiferan Reticulomyxa filosa.</title>
        <authorList>
            <person name="Glockner G."/>
            <person name="Hulsmann N."/>
            <person name="Schleicher M."/>
            <person name="Noegel A.A."/>
            <person name="Eichinger L."/>
            <person name="Gallinger C."/>
            <person name="Pawlowski J."/>
            <person name="Sierra R."/>
            <person name="Euteneuer U."/>
            <person name="Pillet L."/>
            <person name="Moustafa A."/>
            <person name="Platzer M."/>
            <person name="Groth M."/>
            <person name="Szafranski K."/>
            <person name="Schliwa M."/>
        </authorList>
    </citation>
    <scope>NUCLEOTIDE SEQUENCE [LARGE SCALE GENOMIC DNA]</scope>
</reference>
<feature type="compositionally biased region" description="Low complexity" evidence="1">
    <location>
        <begin position="292"/>
        <end position="303"/>
    </location>
</feature>
<keyword evidence="3" id="KW-1185">Reference proteome</keyword>
<organism evidence="2 3">
    <name type="scientific">Reticulomyxa filosa</name>
    <dbReference type="NCBI Taxonomy" id="46433"/>
    <lineage>
        <taxon>Eukaryota</taxon>
        <taxon>Sar</taxon>
        <taxon>Rhizaria</taxon>
        <taxon>Retaria</taxon>
        <taxon>Foraminifera</taxon>
        <taxon>Monothalamids</taxon>
        <taxon>Reticulomyxidae</taxon>
        <taxon>Reticulomyxa</taxon>
    </lineage>
</organism>
<protein>
    <submittedName>
        <fullName evidence="2">Uncharacterized protein</fullName>
    </submittedName>
</protein>
<evidence type="ECO:0000313" key="2">
    <source>
        <dbReference type="EMBL" id="ETO27276.1"/>
    </source>
</evidence>